<dbReference type="Proteomes" id="UP001321125">
    <property type="component" value="Unassembled WGS sequence"/>
</dbReference>
<keyword evidence="7" id="KW-1185">Reference proteome</keyword>
<dbReference type="InterPro" id="IPR011010">
    <property type="entry name" value="DNA_brk_join_enz"/>
</dbReference>
<keyword evidence="4" id="KW-0233">DNA recombination</keyword>
<evidence type="ECO:0000259" key="5">
    <source>
        <dbReference type="PROSITE" id="PS51898"/>
    </source>
</evidence>
<name>A0ABT4IT58_9GAMM</name>
<sequence>MKRSAIKRRPLADTVLSKLEPEEKEYRESYGVDRLYFVVASSGRKRWEVRYKKPVTGRWAWMGIGTYPDVTAKAARAEAQDVAKKVAEGIDPILKRREEKTGEGRMGPFEVTANAWLEHRISEGHFTPGTAYQARTMLDNDILPMIGKIPVSQVSRADCARVVSQIEKRGALNRAKKCRIWLLSIFDYAHALDRCDANPAASLRVSSKAPKKSKPFPFLREHELPEFLRSLRATSSGPLVTAASWITLYLASRPGMVRFMEWPEINLKEATWHLKAEKMKSRRDYLTPLPHQVVTILKSIRPLAGEDGQVFPNRNSKRPVDLAVGGQNSVLAVGSINKCLSRMGYAGRMTGHGSRHTAKTLLSEHGWPRDWSEMQLAHALPGLESTYNQAVWIKQRRTMMQWYADYLDALELGMTDEQVEEFDDQVLLPGGQRFTEQGAIWTP</sequence>
<dbReference type="PANTHER" id="PTHR30629:SF2">
    <property type="entry name" value="PROPHAGE INTEGRASE INTS-RELATED"/>
    <property type="match status" value="1"/>
</dbReference>
<dbReference type="Gene3D" id="1.10.150.130">
    <property type="match status" value="1"/>
</dbReference>
<dbReference type="Gene3D" id="1.10.443.10">
    <property type="entry name" value="Intergrase catalytic core"/>
    <property type="match status" value="1"/>
</dbReference>
<evidence type="ECO:0000256" key="4">
    <source>
        <dbReference type="ARBA" id="ARBA00023172"/>
    </source>
</evidence>
<dbReference type="InterPro" id="IPR013762">
    <property type="entry name" value="Integrase-like_cat_sf"/>
</dbReference>
<dbReference type="InterPro" id="IPR025166">
    <property type="entry name" value="Integrase_DNA_bind_dom"/>
</dbReference>
<feature type="domain" description="Tyr recombinase" evidence="5">
    <location>
        <begin position="213"/>
        <end position="400"/>
    </location>
</feature>
<dbReference type="InterPro" id="IPR002104">
    <property type="entry name" value="Integrase_catalytic"/>
</dbReference>
<protein>
    <submittedName>
        <fullName evidence="6">Integrase arm-type DNA-binding domain-containing protein</fullName>
    </submittedName>
</protein>
<reference evidence="6 7" key="1">
    <citation type="submission" date="2022-02" db="EMBL/GenBank/DDBJ databases">
        <title>Study of halophilic communities from a Mexican lake.</title>
        <authorList>
            <person name="Hernandez-Soto L.M."/>
            <person name="Martinez-Abarca F."/>
            <person name="Ramirez-Saad H.C."/>
            <person name="Aguirre-Garrido J.F."/>
        </authorList>
    </citation>
    <scope>NUCLEOTIDE SEQUENCE [LARGE SCALE GENOMIC DNA]</scope>
    <source>
        <strain evidence="6 7">Hjan13</strain>
    </source>
</reference>
<dbReference type="InterPro" id="IPR050808">
    <property type="entry name" value="Phage_Integrase"/>
</dbReference>
<dbReference type="SUPFAM" id="SSF56349">
    <property type="entry name" value="DNA breaking-rejoining enzymes"/>
    <property type="match status" value="1"/>
</dbReference>
<proteinExistence type="inferred from homology"/>
<dbReference type="GO" id="GO:0003677">
    <property type="term" value="F:DNA binding"/>
    <property type="evidence" value="ECO:0007669"/>
    <property type="project" value="UniProtKB-KW"/>
</dbReference>
<dbReference type="InterPro" id="IPR053876">
    <property type="entry name" value="Phage_int_M"/>
</dbReference>
<evidence type="ECO:0000256" key="3">
    <source>
        <dbReference type="ARBA" id="ARBA00023125"/>
    </source>
</evidence>
<keyword evidence="2" id="KW-0229">DNA integration</keyword>
<keyword evidence="3 6" id="KW-0238">DNA-binding</keyword>
<dbReference type="Pfam" id="PF13356">
    <property type="entry name" value="Arm-DNA-bind_3"/>
    <property type="match status" value="1"/>
</dbReference>
<dbReference type="EMBL" id="JAKNQU010000002">
    <property type="protein sequence ID" value="MCZ0926423.1"/>
    <property type="molecule type" value="Genomic_DNA"/>
</dbReference>
<dbReference type="CDD" id="cd00801">
    <property type="entry name" value="INT_P4_C"/>
    <property type="match status" value="1"/>
</dbReference>
<dbReference type="RefSeq" id="WP_268901254.1">
    <property type="nucleotide sequence ID" value="NZ_JAKNQT010000001.1"/>
</dbReference>
<evidence type="ECO:0000313" key="7">
    <source>
        <dbReference type="Proteomes" id="UP001321125"/>
    </source>
</evidence>
<dbReference type="Pfam" id="PF00589">
    <property type="entry name" value="Phage_integrase"/>
    <property type="match status" value="1"/>
</dbReference>
<evidence type="ECO:0000256" key="2">
    <source>
        <dbReference type="ARBA" id="ARBA00022908"/>
    </source>
</evidence>
<organism evidence="6 7">
    <name type="scientific">Vreelandella janggokensis</name>
    <dbReference type="NCBI Taxonomy" id="370767"/>
    <lineage>
        <taxon>Bacteria</taxon>
        <taxon>Pseudomonadati</taxon>
        <taxon>Pseudomonadota</taxon>
        <taxon>Gammaproteobacteria</taxon>
        <taxon>Oceanospirillales</taxon>
        <taxon>Halomonadaceae</taxon>
        <taxon>Vreelandella</taxon>
    </lineage>
</organism>
<evidence type="ECO:0000313" key="6">
    <source>
        <dbReference type="EMBL" id="MCZ0926423.1"/>
    </source>
</evidence>
<comment type="similarity">
    <text evidence="1">Belongs to the 'phage' integrase family.</text>
</comment>
<dbReference type="PANTHER" id="PTHR30629">
    <property type="entry name" value="PROPHAGE INTEGRASE"/>
    <property type="match status" value="1"/>
</dbReference>
<evidence type="ECO:0000256" key="1">
    <source>
        <dbReference type="ARBA" id="ARBA00008857"/>
    </source>
</evidence>
<dbReference type="PROSITE" id="PS51898">
    <property type="entry name" value="TYR_RECOMBINASE"/>
    <property type="match status" value="1"/>
</dbReference>
<dbReference type="Pfam" id="PF22022">
    <property type="entry name" value="Phage_int_M"/>
    <property type="match status" value="1"/>
</dbReference>
<accession>A0ABT4IT58</accession>
<comment type="caution">
    <text evidence="6">The sequence shown here is derived from an EMBL/GenBank/DDBJ whole genome shotgun (WGS) entry which is preliminary data.</text>
</comment>
<dbReference type="Gene3D" id="3.30.160.390">
    <property type="entry name" value="Integrase, DNA-binding domain"/>
    <property type="match status" value="1"/>
</dbReference>
<dbReference type="InterPro" id="IPR010998">
    <property type="entry name" value="Integrase_recombinase_N"/>
</dbReference>
<dbReference type="InterPro" id="IPR038488">
    <property type="entry name" value="Integrase_DNA-bd_sf"/>
</dbReference>
<gene>
    <name evidence="6" type="ORF">L0635_04920</name>
</gene>